<dbReference type="GO" id="GO:0005829">
    <property type="term" value="C:cytosol"/>
    <property type="evidence" value="ECO:0007669"/>
    <property type="project" value="TreeGrafter"/>
</dbReference>
<dbReference type="EMBL" id="SORI01000007">
    <property type="protein sequence ID" value="TDY60836.1"/>
    <property type="molecule type" value="Genomic_DNA"/>
</dbReference>
<protein>
    <submittedName>
        <fullName evidence="2">2-iminobutanoate/2-iminopropanoate deaminase</fullName>
    </submittedName>
</protein>
<accession>A0A4R8MAW3</accession>
<dbReference type="Gene3D" id="3.30.1330.40">
    <property type="entry name" value="RutC-like"/>
    <property type="match status" value="1"/>
</dbReference>
<dbReference type="InterPro" id="IPR035959">
    <property type="entry name" value="RutC-like_sf"/>
</dbReference>
<dbReference type="PANTHER" id="PTHR11803">
    <property type="entry name" value="2-IMINOBUTANOATE/2-IMINOPROPANOATE DEAMINASE RIDA"/>
    <property type="match status" value="1"/>
</dbReference>
<organism evidence="2 3">
    <name type="scientific">Aminivibrio pyruvatiphilus</name>
    <dbReference type="NCBI Taxonomy" id="1005740"/>
    <lineage>
        <taxon>Bacteria</taxon>
        <taxon>Thermotogati</taxon>
        <taxon>Synergistota</taxon>
        <taxon>Synergistia</taxon>
        <taxon>Synergistales</taxon>
        <taxon>Aminobacteriaceae</taxon>
        <taxon>Aminivibrio</taxon>
    </lineage>
</organism>
<sequence>MRKRPVHPASSPVPAGAYTPGLVAGGFVFVSGQTAEKPGSSDLVEGDVKVQTRQVLENIRGILEAAGCSLDDVVKVTAHLADAEDFDGYNEIYRQFFSVPFPVRTTVQSVIPGGSLVEIDVIALLPERPDR</sequence>
<dbReference type="CDD" id="cd00448">
    <property type="entry name" value="YjgF_YER057c_UK114_family"/>
    <property type="match status" value="1"/>
</dbReference>
<dbReference type="PANTHER" id="PTHR11803:SF39">
    <property type="entry name" value="2-IMINOBUTANOATE_2-IMINOPROPANOATE DEAMINASE"/>
    <property type="match status" value="1"/>
</dbReference>
<dbReference type="Proteomes" id="UP000295066">
    <property type="component" value="Unassembled WGS sequence"/>
</dbReference>
<dbReference type="RefSeq" id="WP_133957403.1">
    <property type="nucleotide sequence ID" value="NZ_SORI01000007.1"/>
</dbReference>
<evidence type="ECO:0000313" key="2">
    <source>
        <dbReference type="EMBL" id="TDY60836.1"/>
    </source>
</evidence>
<dbReference type="Pfam" id="PF01042">
    <property type="entry name" value="Ribonuc_L-PSP"/>
    <property type="match status" value="1"/>
</dbReference>
<gene>
    <name evidence="2" type="ORF">C8D99_10743</name>
</gene>
<dbReference type="InterPro" id="IPR006175">
    <property type="entry name" value="YjgF/YER057c/UK114"/>
</dbReference>
<dbReference type="NCBIfam" id="TIGR00004">
    <property type="entry name" value="Rid family detoxifying hydrolase"/>
    <property type="match status" value="1"/>
</dbReference>
<dbReference type="InterPro" id="IPR006056">
    <property type="entry name" value="RidA"/>
</dbReference>
<evidence type="ECO:0000256" key="1">
    <source>
        <dbReference type="ARBA" id="ARBA00010552"/>
    </source>
</evidence>
<dbReference type="OrthoDB" id="9803101at2"/>
<reference evidence="2 3" key="1">
    <citation type="submission" date="2019-03" db="EMBL/GenBank/DDBJ databases">
        <title>Genomic Encyclopedia of Type Strains, Phase IV (KMG-IV): sequencing the most valuable type-strain genomes for metagenomic binning, comparative biology and taxonomic classification.</title>
        <authorList>
            <person name="Goeker M."/>
        </authorList>
    </citation>
    <scope>NUCLEOTIDE SEQUENCE [LARGE SCALE GENOMIC DNA]</scope>
    <source>
        <strain evidence="2 3">DSM 25964</strain>
    </source>
</reference>
<proteinExistence type="inferred from homology"/>
<dbReference type="AlphaFoldDB" id="A0A4R8MAW3"/>
<keyword evidence="3" id="KW-1185">Reference proteome</keyword>
<name>A0A4R8MAW3_9BACT</name>
<dbReference type="SUPFAM" id="SSF55298">
    <property type="entry name" value="YjgF-like"/>
    <property type="match status" value="1"/>
</dbReference>
<dbReference type="FunFam" id="3.30.1330.40:FF:000001">
    <property type="entry name" value="L-PSP family endoribonuclease"/>
    <property type="match status" value="1"/>
</dbReference>
<comment type="caution">
    <text evidence="2">The sequence shown here is derived from an EMBL/GenBank/DDBJ whole genome shotgun (WGS) entry which is preliminary data.</text>
</comment>
<evidence type="ECO:0000313" key="3">
    <source>
        <dbReference type="Proteomes" id="UP000295066"/>
    </source>
</evidence>
<comment type="similarity">
    <text evidence="1">Belongs to the RutC family.</text>
</comment>
<dbReference type="GO" id="GO:0019239">
    <property type="term" value="F:deaminase activity"/>
    <property type="evidence" value="ECO:0007669"/>
    <property type="project" value="TreeGrafter"/>
</dbReference>